<feature type="binding site" evidence="16">
    <location>
        <position position="92"/>
    </location>
    <ligand>
        <name>substrate</name>
    </ligand>
</feature>
<evidence type="ECO:0000256" key="5">
    <source>
        <dbReference type="ARBA" id="ARBA00022679"/>
    </source>
</evidence>
<dbReference type="EMBL" id="RXOC01000016">
    <property type="protein sequence ID" value="RXF67637.1"/>
    <property type="molecule type" value="Genomic_DNA"/>
</dbReference>
<evidence type="ECO:0000256" key="15">
    <source>
        <dbReference type="PIRSR" id="PIRSR600829-1"/>
    </source>
</evidence>
<protein>
    <submittedName>
        <fullName evidence="20">Diacylglycerol kinase family protein</fullName>
    </submittedName>
</protein>
<evidence type="ECO:0000256" key="6">
    <source>
        <dbReference type="ARBA" id="ARBA00022692"/>
    </source>
</evidence>
<dbReference type="CDD" id="cd14265">
    <property type="entry name" value="UDPK_IM_like"/>
    <property type="match status" value="1"/>
</dbReference>
<name>A0A4Q0M3Y4_9SPHI</name>
<dbReference type="GO" id="GO:0005886">
    <property type="term" value="C:plasma membrane"/>
    <property type="evidence" value="ECO:0007669"/>
    <property type="project" value="UniProtKB-SubCell"/>
</dbReference>
<feature type="binding site" evidence="17">
    <location>
        <begin position="88"/>
        <end position="89"/>
    </location>
    <ligand>
        <name>ATP</name>
        <dbReference type="ChEBI" id="CHEBI:30616"/>
    </ligand>
</feature>
<evidence type="ECO:0000256" key="13">
    <source>
        <dbReference type="ARBA" id="ARBA00023209"/>
    </source>
</evidence>
<keyword evidence="11" id="KW-0443">Lipid metabolism</keyword>
<keyword evidence="3" id="KW-1003">Cell membrane</keyword>
<dbReference type="Pfam" id="PF01219">
    <property type="entry name" value="DAGK_prokar"/>
    <property type="match status" value="1"/>
</dbReference>
<keyword evidence="5" id="KW-0808">Transferase</keyword>
<evidence type="ECO:0000256" key="10">
    <source>
        <dbReference type="ARBA" id="ARBA00022989"/>
    </source>
</evidence>
<keyword evidence="7 17" id="KW-0547">Nucleotide-binding</keyword>
<feature type="transmembrane region" description="Helical" evidence="19">
    <location>
        <begin position="93"/>
        <end position="111"/>
    </location>
</feature>
<evidence type="ECO:0000256" key="8">
    <source>
        <dbReference type="ARBA" id="ARBA00022777"/>
    </source>
</evidence>
<dbReference type="AlphaFoldDB" id="A0A4Q0M3Y4"/>
<keyword evidence="10 19" id="KW-1133">Transmembrane helix</keyword>
<keyword evidence="4" id="KW-0444">Lipid biosynthesis</keyword>
<keyword evidence="6 19" id="KW-0812">Transmembrane</keyword>
<feature type="transmembrane region" description="Helical" evidence="19">
    <location>
        <begin position="49"/>
        <end position="73"/>
    </location>
</feature>
<evidence type="ECO:0000256" key="7">
    <source>
        <dbReference type="ARBA" id="ARBA00022741"/>
    </source>
</evidence>
<organism evidence="20 21">
    <name type="scientific">Arcticibacter tournemirensis</name>
    <dbReference type="NCBI Taxonomy" id="699437"/>
    <lineage>
        <taxon>Bacteria</taxon>
        <taxon>Pseudomonadati</taxon>
        <taxon>Bacteroidota</taxon>
        <taxon>Sphingobacteriia</taxon>
        <taxon>Sphingobacteriales</taxon>
        <taxon>Sphingobacteriaceae</taxon>
        <taxon>Arcticibacter</taxon>
    </lineage>
</organism>
<evidence type="ECO:0000256" key="2">
    <source>
        <dbReference type="ARBA" id="ARBA00005967"/>
    </source>
</evidence>
<proteinExistence type="inferred from homology"/>
<dbReference type="RefSeq" id="WP_128771008.1">
    <property type="nucleotide sequence ID" value="NZ_RXOC01000016.1"/>
</dbReference>
<feature type="binding site" evidence="17">
    <location>
        <position position="70"/>
    </location>
    <ligand>
        <name>ATP</name>
        <dbReference type="ChEBI" id="CHEBI:30616"/>
    </ligand>
</feature>
<evidence type="ECO:0000256" key="11">
    <source>
        <dbReference type="ARBA" id="ARBA00023098"/>
    </source>
</evidence>
<dbReference type="GO" id="GO:0016301">
    <property type="term" value="F:kinase activity"/>
    <property type="evidence" value="ECO:0007669"/>
    <property type="project" value="UniProtKB-KW"/>
</dbReference>
<keyword evidence="8 20" id="KW-0418">Kinase</keyword>
<evidence type="ECO:0000256" key="1">
    <source>
        <dbReference type="ARBA" id="ARBA00004651"/>
    </source>
</evidence>
<keyword evidence="12 19" id="KW-0472">Membrane</keyword>
<feature type="transmembrane region" description="Helical" evidence="19">
    <location>
        <begin position="25"/>
        <end position="42"/>
    </location>
</feature>
<evidence type="ECO:0000256" key="14">
    <source>
        <dbReference type="ARBA" id="ARBA00023264"/>
    </source>
</evidence>
<dbReference type="PANTHER" id="PTHR34299">
    <property type="entry name" value="DIACYLGLYCEROL KINASE"/>
    <property type="match status" value="1"/>
</dbReference>
<accession>A0A4Q0M3Y4</accession>
<keyword evidence="18" id="KW-0460">Magnesium</keyword>
<dbReference type="PANTHER" id="PTHR34299:SF1">
    <property type="entry name" value="DIACYLGLYCEROL KINASE"/>
    <property type="match status" value="1"/>
</dbReference>
<dbReference type="GO" id="GO:0046872">
    <property type="term" value="F:metal ion binding"/>
    <property type="evidence" value="ECO:0007669"/>
    <property type="project" value="UniProtKB-KW"/>
</dbReference>
<keyword evidence="13" id="KW-0594">Phospholipid biosynthesis</keyword>
<comment type="caution">
    <text evidence="20">The sequence shown here is derived from an EMBL/GenBank/DDBJ whole genome shotgun (WGS) entry which is preliminary data.</text>
</comment>
<comment type="similarity">
    <text evidence="2">Belongs to the bacterial diacylglycerol kinase family.</text>
</comment>
<evidence type="ECO:0000256" key="4">
    <source>
        <dbReference type="ARBA" id="ARBA00022516"/>
    </source>
</evidence>
<dbReference type="InterPro" id="IPR036945">
    <property type="entry name" value="DAGK_sf"/>
</dbReference>
<gene>
    <name evidence="20" type="ORF">EKH83_18815</name>
</gene>
<evidence type="ECO:0000256" key="3">
    <source>
        <dbReference type="ARBA" id="ARBA00022475"/>
    </source>
</evidence>
<dbReference type="InterPro" id="IPR033717">
    <property type="entry name" value="UDPK"/>
</dbReference>
<comment type="subcellular location">
    <subcellularLocation>
        <location evidence="1">Cell membrane</location>
        <topology evidence="1">Multi-pass membrane protein</topology>
    </subcellularLocation>
</comment>
<evidence type="ECO:0000256" key="17">
    <source>
        <dbReference type="PIRSR" id="PIRSR600829-3"/>
    </source>
</evidence>
<evidence type="ECO:0000313" key="20">
    <source>
        <dbReference type="EMBL" id="RXF67637.1"/>
    </source>
</evidence>
<reference evidence="20 21" key="1">
    <citation type="submission" date="2018-12" db="EMBL/GenBank/DDBJ databases">
        <title>The Draft Genome Sequence of the Soil Bacterium Pedobacter tournemirensis R1.</title>
        <authorList>
            <person name="He J."/>
        </authorList>
    </citation>
    <scope>NUCLEOTIDE SEQUENCE [LARGE SCALE GENOMIC DNA]</scope>
    <source>
        <strain evidence="20 21">R1</strain>
    </source>
</reference>
<evidence type="ECO:0000256" key="18">
    <source>
        <dbReference type="PIRSR" id="PIRSR600829-4"/>
    </source>
</evidence>
<evidence type="ECO:0000256" key="12">
    <source>
        <dbReference type="ARBA" id="ARBA00023136"/>
    </source>
</evidence>
<evidence type="ECO:0000256" key="19">
    <source>
        <dbReference type="SAM" id="Phobius"/>
    </source>
</evidence>
<dbReference type="InterPro" id="IPR000829">
    <property type="entry name" value="DAGK"/>
</dbReference>
<feature type="binding site" evidence="16">
    <location>
        <position position="63"/>
    </location>
    <ligand>
        <name>substrate</name>
    </ligand>
</feature>
<dbReference type="Gene3D" id="1.10.287.3610">
    <property type="match status" value="1"/>
</dbReference>
<feature type="binding site" evidence="17">
    <location>
        <position position="10"/>
    </location>
    <ligand>
        <name>ATP</name>
        <dbReference type="ChEBI" id="CHEBI:30616"/>
    </ligand>
</feature>
<keyword evidence="18" id="KW-0479">Metal-binding</keyword>
<evidence type="ECO:0000313" key="21">
    <source>
        <dbReference type="Proteomes" id="UP000290848"/>
    </source>
</evidence>
<comment type="cofactor">
    <cofactor evidence="18">
        <name>Mg(2+)</name>
        <dbReference type="ChEBI" id="CHEBI:18420"/>
    </cofactor>
    <text evidence="18">Mn(2+), Zn(2+), Cd(2+) and Co(2+) support activity to lesser extents.</text>
</comment>
<keyword evidence="9 17" id="KW-0067">ATP-binding</keyword>
<dbReference type="GO" id="GO:0005524">
    <property type="term" value="F:ATP binding"/>
    <property type="evidence" value="ECO:0007669"/>
    <property type="project" value="UniProtKB-KW"/>
</dbReference>
<feature type="binding site" evidence="18">
    <location>
        <position position="70"/>
    </location>
    <ligand>
        <name>a divalent metal cation</name>
        <dbReference type="ChEBI" id="CHEBI:60240"/>
    </ligand>
</feature>
<evidence type="ECO:0000256" key="16">
    <source>
        <dbReference type="PIRSR" id="PIRSR600829-2"/>
    </source>
</evidence>
<feature type="active site" description="Proton acceptor" evidence="15">
    <location>
        <position position="63"/>
    </location>
</feature>
<keyword evidence="14" id="KW-1208">Phospholipid metabolism</keyword>
<dbReference type="Proteomes" id="UP000290848">
    <property type="component" value="Unassembled WGS sequence"/>
</dbReference>
<evidence type="ECO:0000256" key="9">
    <source>
        <dbReference type="ARBA" id="ARBA00022840"/>
    </source>
</evidence>
<dbReference type="GO" id="GO:0008654">
    <property type="term" value="P:phospholipid biosynthetic process"/>
    <property type="evidence" value="ECO:0007669"/>
    <property type="project" value="UniProtKB-KW"/>
</dbReference>
<sequence>MKKFFYGFQYAWQGIRYAFKTQINFRFHSLAAIFAVSMGFYFRIQTYEWLWIIAVTAMVFISELFNTALEVLVDLVSPDYHVKAGVIKDLSSGAVLVTAFFAFVTGLLIFIPKIF</sequence>